<sequence length="86" mass="10097">GYLVNSLDRVISLAKTDKFAYQLLFKNQVQRLNRILNIALTATETQLTQLYLLKKYISLNDETNYFEQDWFAQNSFPEKIISTVCQ</sequence>
<dbReference type="RefSeq" id="WP_158224884.1">
    <property type="nucleotide sequence ID" value="NZ_NTFS01000103.1"/>
</dbReference>
<comment type="caution">
    <text evidence="1">The sequence shown here is derived from an EMBL/GenBank/DDBJ whole genome shotgun (WGS) entry which is preliminary data.</text>
</comment>
<evidence type="ECO:0000313" key="1">
    <source>
        <dbReference type="EMBL" id="PAX55168.1"/>
    </source>
</evidence>
<protein>
    <submittedName>
        <fullName evidence="1">Uncharacterized protein</fullName>
    </submittedName>
</protein>
<keyword evidence="2" id="KW-1185">Reference proteome</keyword>
<organism evidence="1 2">
    <name type="scientific">Brunnivagina elsteri CCALA 953</name>
    <dbReference type="NCBI Taxonomy" id="987040"/>
    <lineage>
        <taxon>Bacteria</taxon>
        <taxon>Bacillati</taxon>
        <taxon>Cyanobacteriota</taxon>
        <taxon>Cyanophyceae</taxon>
        <taxon>Nostocales</taxon>
        <taxon>Calotrichaceae</taxon>
        <taxon>Brunnivagina</taxon>
    </lineage>
</organism>
<evidence type="ECO:0000313" key="2">
    <source>
        <dbReference type="Proteomes" id="UP000218238"/>
    </source>
</evidence>
<accession>A0A2A2TJA6</accession>
<reference evidence="1 2" key="1">
    <citation type="submission" date="2017-08" db="EMBL/GenBank/DDBJ databases">
        <title>Draft genome sequence of filamentous cyanobacterium Calothrix elsteri CCALA 953.</title>
        <authorList>
            <person name="Gagunashvili A.N."/>
            <person name="Elster J."/>
            <person name="Andresson O.S."/>
        </authorList>
    </citation>
    <scope>NUCLEOTIDE SEQUENCE [LARGE SCALE GENOMIC DNA]</scope>
    <source>
        <strain evidence="1 2">CCALA 953</strain>
    </source>
</reference>
<name>A0A2A2TJA6_9CYAN</name>
<proteinExistence type="predicted"/>
<dbReference type="AlphaFoldDB" id="A0A2A2TJA6"/>
<dbReference type="EMBL" id="NTFS01000103">
    <property type="protein sequence ID" value="PAX55168.1"/>
    <property type="molecule type" value="Genomic_DNA"/>
</dbReference>
<dbReference type="Proteomes" id="UP000218238">
    <property type="component" value="Unassembled WGS sequence"/>
</dbReference>
<feature type="non-terminal residue" evidence="1">
    <location>
        <position position="1"/>
    </location>
</feature>
<gene>
    <name evidence="1" type="ORF">CK510_11450</name>
</gene>